<sequence>MNFIACDGEWSVGASGELLCTGQLVSIADDEMQSLIGSALTWDDVSELQGEAVILFATVFGFLVLKKVLKAR</sequence>
<gene>
    <name evidence="2" type="ORF">C7A17_22415</name>
</gene>
<keyword evidence="1" id="KW-0472">Membrane</keyword>
<feature type="transmembrane region" description="Helical" evidence="1">
    <location>
        <begin position="52"/>
        <end position="69"/>
    </location>
</feature>
<keyword evidence="1" id="KW-0812">Transmembrane</keyword>
<evidence type="ECO:0000256" key="1">
    <source>
        <dbReference type="SAM" id="Phobius"/>
    </source>
</evidence>
<dbReference type="Proteomes" id="UP000238327">
    <property type="component" value="Chromosome"/>
</dbReference>
<reference evidence="2 3" key="1">
    <citation type="submission" date="2018-03" db="EMBL/GenBank/DDBJ databases">
        <title>Complete genome sequence and methylome analysis of Pseudomonas mendocina NEB 698.</title>
        <authorList>
            <person name="Morgan R.D."/>
        </authorList>
    </citation>
    <scope>NUCLEOTIDE SEQUENCE [LARGE SCALE GENOMIC DNA]</scope>
    <source>
        <strain evidence="2 3">NEB698</strain>
    </source>
</reference>
<proteinExistence type="predicted"/>
<evidence type="ECO:0000313" key="3">
    <source>
        <dbReference type="Proteomes" id="UP000238327"/>
    </source>
</evidence>
<dbReference type="AlphaFoldDB" id="A0A2R3QUC4"/>
<dbReference type="EMBL" id="CP027657">
    <property type="protein sequence ID" value="AVO55395.1"/>
    <property type="molecule type" value="Genomic_DNA"/>
</dbReference>
<dbReference type="RefSeq" id="WP_106740708.1">
    <property type="nucleotide sequence ID" value="NZ_CP027657.1"/>
</dbReference>
<evidence type="ECO:0000313" key="2">
    <source>
        <dbReference type="EMBL" id="AVO55395.1"/>
    </source>
</evidence>
<protein>
    <submittedName>
        <fullName evidence="2">Uncharacterized protein</fullName>
    </submittedName>
</protein>
<dbReference type="OrthoDB" id="6078555at2"/>
<organism evidence="2 3">
    <name type="scientific">Ectopseudomonas mendocina</name>
    <name type="common">Pseudomonas mendocina</name>
    <dbReference type="NCBI Taxonomy" id="300"/>
    <lineage>
        <taxon>Bacteria</taxon>
        <taxon>Pseudomonadati</taxon>
        <taxon>Pseudomonadota</taxon>
        <taxon>Gammaproteobacteria</taxon>
        <taxon>Pseudomonadales</taxon>
        <taxon>Pseudomonadaceae</taxon>
        <taxon>Ectopseudomonas</taxon>
    </lineage>
</organism>
<keyword evidence="1" id="KW-1133">Transmembrane helix</keyword>
<name>A0A2R3QUC4_ECTME</name>
<accession>A0A2R3QUC4</accession>